<sequence>MWELLPKIGFVRKHSKTQTKAFLISERIRDTRIYWKLWDYYKFKINSVHNYTSLF</sequence>
<accession>A0A0E2CY80</accession>
<name>A0A0E2CY80_LEPIR</name>
<dbReference type="AlphaFoldDB" id="A0A0E2CY80"/>
<comment type="caution">
    <text evidence="1">The sequence shown here is derived from an EMBL/GenBank/DDBJ whole genome shotgun (WGS) entry which is preliminary data.</text>
</comment>
<reference evidence="1 2" key="1">
    <citation type="submission" date="2012-10" db="EMBL/GenBank/DDBJ databases">
        <authorList>
            <person name="Harkins D.M."/>
            <person name="Durkin A.S."/>
            <person name="Brinkac L.M."/>
            <person name="Haft D.H."/>
            <person name="Selengut J.D."/>
            <person name="Sanka R."/>
            <person name="DePew J."/>
            <person name="Purushe J."/>
            <person name="Chanthongthip A."/>
            <person name="Lattana O."/>
            <person name="Phetsouvanh R."/>
            <person name="Newton P.N."/>
            <person name="Vinetz J.M."/>
            <person name="Sutton G.G."/>
            <person name="Nierman W.C."/>
            <person name="Fouts D.E."/>
        </authorList>
    </citation>
    <scope>NUCLEOTIDE SEQUENCE [LARGE SCALE GENOMIC DNA]</scope>
    <source>
        <strain evidence="1 2">UI 12758</strain>
    </source>
</reference>
<proteinExistence type="predicted"/>
<gene>
    <name evidence="1" type="ORF">LEP1GSC105_1898</name>
</gene>
<dbReference type="EMBL" id="AHNR02000076">
    <property type="protein sequence ID" value="EKR52729.1"/>
    <property type="molecule type" value="Genomic_DNA"/>
</dbReference>
<dbReference type="Proteomes" id="UP000001340">
    <property type="component" value="Unassembled WGS sequence"/>
</dbReference>
<evidence type="ECO:0000313" key="1">
    <source>
        <dbReference type="EMBL" id="EKR52729.1"/>
    </source>
</evidence>
<organism evidence="1 2">
    <name type="scientific">Leptospira interrogans str. UI 12758</name>
    <dbReference type="NCBI Taxonomy" id="1049938"/>
    <lineage>
        <taxon>Bacteria</taxon>
        <taxon>Pseudomonadati</taxon>
        <taxon>Spirochaetota</taxon>
        <taxon>Spirochaetia</taxon>
        <taxon>Leptospirales</taxon>
        <taxon>Leptospiraceae</taxon>
        <taxon>Leptospira</taxon>
    </lineage>
</organism>
<protein>
    <submittedName>
        <fullName evidence="1">Uncharacterized protein</fullName>
    </submittedName>
</protein>
<evidence type="ECO:0000313" key="2">
    <source>
        <dbReference type="Proteomes" id="UP000001340"/>
    </source>
</evidence>